<protein>
    <recommendedName>
        <fullName evidence="3">Methyltransferase domain-containing protein</fullName>
    </recommendedName>
</protein>
<dbReference type="EMBL" id="KZ819635">
    <property type="protein sequence ID" value="PWN91624.1"/>
    <property type="molecule type" value="Genomic_DNA"/>
</dbReference>
<dbReference type="GeneID" id="37042993"/>
<dbReference type="Gene3D" id="3.40.50.150">
    <property type="entry name" value="Vaccinia Virus protein VP39"/>
    <property type="match status" value="1"/>
</dbReference>
<dbReference type="Proteomes" id="UP000245768">
    <property type="component" value="Unassembled WGS sequence"/>
</dbReference>
<dbReference type="AlphaFoldDB" id="A0A316YS29"/>
<dbReference type="STRING" id="215250.A0A316YS29"/>
<dbReference type="SUPFAM" id="SSF53335">
    <property type="entry name" value="S-adenosyl-L-methionine-dependent methyltransferases"/>
    <property type="match status" value="1"/>
</dbReference>
<sequence>MTWKEAEEGQRRRRTKGAPDYDRAEYWDAKYANEGTAAHAHVEWLGSGAVMAAKLFAHLHACCSQRTVLHIGPGTSGLVERIEGEYGRRAWPIDCIVNVDFSIEAVCRGQVQNTGSQWVQADLRDWTSVQTSLLPLVERHGPFDAIVDKSTSDSISTSGPCPSSCHLIDELEQQQGREMDPVDVLACHLAALTRPGARWFVQSYSSTRFDQEGGKAGSGTTRPPPHWTVLERQPIEAPHEGPGAPPVYHWLYTLERC</sequence>
<dbReference type="InParanoid" id="A0A316YS29"/>
<evidence type="ECO:0000313" key="2">
    <source>
        <dbReference type="Proteomes" id="UP000245768"/>
    </source>
</evidence>
<dbReference type="RefSeq" id="XP_025378822.1">
    <property type="nucleotide sequence ID" value="XM_025521077.1"/>
</dbReference>
<proteinExistence type="predicted"/>
<accession>A0A316YS29</accession>
<evidence type="ECO:0000313" key="1">
    <source>
        <dbReference type="EMBL" id="PWN91624.1"/>
    </source>
</evidence>
<keyword evidence="2" id="KW-1185">Reference proteome</keyword>
<name>A0A316YS29_9BASI</name>
<evidence type="ECO:0008006" key="3">
    <source>
        <dbReference type="Google" id="ProtNLM"/>
    </source>
</evidence>
<reference evidence="1 2" key="1">
    <citation type="journal article" date="2018" name="Mol. Biol. Evol.">
        <title>Broad Genomic Sampling Reveals a Smut Pathogenic Ancestry of the Fungal Clade Ustilaginomycotina.</title>
        <authorList>
            <person name="Kijpornyongpan T."/>
            <person name="Mondo S.J."/>
            <person name="Barry K."/>
            <person name="Sandor L."/>
            <person name="Lee J."/>
            <person name="Lipzen A."/>
            <person name="Pangilinan J."/>
            <person name="LaButti K."/>
            <person name="Hainaut M."/>
            <person name="Henrissat B."/>
            <person name="Grigoriev I.V."/>
            <person name="Spatafora J.W."/>
            <person name="Aime M.C."/>
        </authorList>
    </citation>
    <scope>NUCLEOTIDE SEQUENCE [LARGE SCALE GENOMIC DNA]</scope>
    <source>
        <strain evidence="1 2">MCA 4198</strain>
    </source>
</reference>
<dbReference type="InterPro" id="IPR029063">
    <property type="entry name" value="SAM-dependent_MTases_sf"/>
</dbReference>
<dbReference type="OrthoDB" id="411785at2759"/>
<gene>
    <name evidence="1" type="ORF">FA10DRAFT_265471</name>
</gene>
<organism evidence="1 2">
    <name type="scientific">Acaromyces ingoldii</name>
    <dbReference type="NCBI Taxonomy" id="215250"/>
    <lineage>
        <taxon>Eukaryota</taxon>
        <taxon>Fungi</taxon>
        <taxon>Dikarya</taxon>
        <taxon>Basidiomycota</taxon>
        <taxon>Ustilaginomycotina</taxon>
        <taxon>Exobasidiomycetes</taxon>
        <taxon>Exobasidiales</taxon>
        <taxon>Cryptobasidiaceae</taxon>
        <taxon>Acaromyces</taxon>
    </lineage>
</organism>